<protein>
    <submittedName>
        <fullName evidence="1">Mitochondrial ribosomal protein L23</fullName>
    </submittedName>
</protein>
<reference evidence="1" key="2">
    <citation type="journal article" date="2022" name="New Phytol.">
        <title>Evolutionary transition to the ectomycorrhizal habit in the genomes of a hyperdiverse lineage of mushroom-forming fungi.</title>
        <authorList>
            <person name="Looney B."/>
            <person name="Miyauchi S."/>
            <person name="Morin E."/>
            <person name="Drula E."/>
            <person name="Courty P.E."/>
            <person name="Kohler A."/>
            <person name="Kuo A."/>
            <person name="LaButti K."/>
            <person name="Pangilinan J."/>
            <person name="Lipzen A."/>
            <person name="Riley R."/>
            <person name="Andreopoulos W."/>
            <person name="He G."/>
            <person name="Johnson J."/>
            <person name="Nolan M."/>
            <person name="Tritt A."/>
            <person name="Barry K.W."/>
            <person name="Grigoriev I.V."/>
            <person name="Nagy L.G."/>
            <person name="Hibbett D."/>
            <person name="Henrissat B."/>
            <person name="Matheny P.B."/>
            <person name="Labbe J."/>
            <person name="Martin F.M."/>
        </authorList>
    </citation>
    <scope>NUCLEOTIDE SEQUENCE</scope>
    <source>
        <strain evidence="1">EC-137</strain>
    </source>
</reference>
<keyword evidence="2" id="KW-1185">Reference proteome</keyword>
<comment type="caution">
    <text evidence="1">The sequence shown here is derived from an EMBL/GenBank/DDBJ whole genome shotgun (WGS) entry which is preliminary data.</text>
</comment>
<keyword evidence="1" id="KW-0687">Ribonucleoprotein</keyword>
<organism evidence="1 2">
    <name type="scientific">Vararia minispora EC-137</name>
    <dbReference type="NCBI Taxonomy" id="1314806"/>
    <lineage>
        <taxon>Eukaryota</taxon>
        <taxon>Fungi</taxon>
        <taxon>Dikarya</taxon>
        <taxon>Basidiomycota</taxon>
        <taxon>Agaricomycotina</taxon>
        <taxon>Agaricomycetes</taxon>
        <taxon>Russulales</taxon>
        <taxon>Lachnocladiaceae</taxon>
        <taxon>Vararia</taxon>
    </lineage>
</organism>
<name>A0ACB8QBA9_9AGAM</name>
<sequence>MQATLRRSYATISNEAAAARSASTPLAVRIRRLRRKSAPKIKTLPGSDAHRSGMTPSDYARYMKDKYEGHLPEHATQDEWLERQYARRRRIRGLRQVGGWVEETGADGEVRRRKVTLTEPVGEKIYLPNVVIRLMPNPTRKGEPYNPYEATFRIPPSFTKTDLRSYLHAVYGVATTYIRTDNYIAPITRIKALPLPNKRVRGPAYKTYKRATIGLVDPFYYPDMVEDMSAEERSKYTKRLDQVFNVQERKDMVKRELLRYSRSNSKDWEWDGPLTVKRGVILRRIAEQRAARERKVENAKHDILFARAARAESSQVTTET</sequence>
<accession>A0ACB8QBA9</accession>
<dbReference type="EMBL" id="MU273714">
    <property type="protein sequence ID" value="KAI0028893.1"/>
    <property type="molecule type" value="Genomic_DNA"/>
</dbReference>
<proteinExistence type="predicted"/>
<gene>
    <name evidence="1" type="ORF">K488DRAFT_73398</name>
</gene>
<reference evidence="1" key="1">
    <citation type="submission" date="2021-02" db="EMBL/GenBank/DDBJ databases">
        <authorList>
            <consortium name="DOE Joint Genome Institute"/>
            <person name="Ahrendt S."/>
            <person name="Looney B.P."/>
            <person name="Miyauchi S."/>
            <person name="Morin E."/>
            <person name="Drula E."/>
            <person name="Courty P.E."/>
            <person name="Chicoki N."/>
            <person name="Fauchery L."/>
            <person name="Kohler A."/>
            <person name="Kuo A."/>
            <person name="Labutti K."/>
            <person name="Pangilinan J."/>
            <person name="Lipzen A."/>
            <person name="Riley R."/>
            <person name="Andreopoulos W."/>
            <person name="He G."/>
            <person name="Johnson J."/>
            <person name="Barry K.W."/>
            <person name="Grigoriev I.V."/>
            <person name="Nagy L."/>
            <person name="Hibbett D."/>
            <person name="Henrissat B."/>
            <person name="Matheny P.B."/>
            <person name="Labbe J."/>
            <person name="Martin F."/>
        </authorList>
    </citation>
    <scope>NUCLEOTIDE SEQUENCE</scope>
    <source>
        <strain evidence="1">EC-137</strain>
    </source>
</reference>
<evidence type="ECO:0000313" key="2">
    <source>
        <dbReference type="Proteomes" id="UP000814128"/>
    </source>
</evidence>
<keyword evidence="1" id="KW-0689">Ribosomal protein</keyword>
<dbReference type="Proteomes" id="UP000814128">
    <property type="component" value="Unassembled WGS sequence"/>
</dbReference>
<evidence type="ECO:0000313" key="1">
    <source>
        <dbReference type="EMBL" id="KAI0028893.1"/>
    </source>
</evidence>